<dbReference type="RefSeq" id="WP_263545176.1">
    <property type="nucleotide sequence ID" value="NZ_JAOVZO020000020.1"/>
</dbReference>
<proteinExistence type="predicted"/>
<keyword evidence="1" id="KW-0812">Transmembrane</keyword>
<accession>A0A9X3YR85</accession>
<feature type="transmembrane region" description="Helical" evidence="1">
    <location>
        <begin position="172"/>
        <end position="196"/>
    </location>
</feature>
<dbReference type="EMBL" id="JAOVZO020000020">
    <property type="protein sequence ID" value="MDC8015548.1"/>
    <property type="molecule type" value="Genomic_DNA"/>
</dbReference>
<dbReference type="Proteomes" id="UP001139971">
    <property type="component" value="Unassembled WGS sequence"/>
</dbReference>
<feature type="transmembrane region" description="Helical" evidence="1">
    <location>
        <begin position="58"/>
        <end position="77"/>
    </location>
</feature>
<protein>
    <submittedName>
        <fullName evidence="2">Exopolysaccharide biosynthesis protein</fullName>
    </submittedName>
</protein>
<dbReference type="PANTHER" id="PTHR41795:SF1">
    <property type="entry name" value="EXOPOLYSACCHARIDE SYNTHESIS PROTEIN"/>
    <property type="match status" value="1"/>
</dbReference>
<keyword evidence="1" id="KW-0472">Membrane</keyword>
<comment type="caution">
    <text evidence="2">The sequence shown here is derived from an EMBL/GenBank/DDBJ whole genome shotgun (WGS) entry which is preliminary data.</text>
</comment>
<evidence type="ECO:0000256" key="1">
    <source>
        <dbReference type="SAM" id="Phobius"/>
    </source>
</evidence>
<name>A0A9X3YR85_9GAMM</name>
<evidence type="ECO:0000313" key="2">
    <source>
        <dbReference type="EMBL" id="MDC8015548.1"/>
    </source>
</evidence>
<dbReference type="PIRSF" id="PIRSF033239">
    <property type="entry name" value="ExoD"/>
    <property type="match status" value="1"/>
</dbReference>
<keyword evidence="1" id="KW-1133">Transmembrane helix</keyword>
<dbReference type="PANTHER" id="PTHR41795">
    <property type="entry name" value="EXOPOLYSACCHARIDE SYNTHESIS PROTEIN"/>
    <property type="match status" value="1"/>
</dbReference>
<feature type="transmembrane region" description="Helical" evidence="1">
    <location>
        <begin position="129"/>
        <end position="152"/>
    </location>
</feature>
<evidence type="ECO:0000313" key="3">
    <source>
        <dbReference type="Proteomes" id="UP001139971"/>
    </source>
</evidence>
<gene>
    <name evidence="2" type="ORF">OD750_023730</name>
</gene>
<keyword evidence="3" id="KW-1185">Reference proteome</keyword>
<dbReference type="Pfam" id="PF06055">
    <property type="entry name" value="ExoD"/>
    <property type="match status" value="1"/>
</dbReference>
<organism evidence="2 3">
    <name type="scientific">Tahibacter soli</name>
    <dbReference type="NCBI Taxonomy" id="2983605"/>
    <lineage>
        <taxon>Bacteria</taxon>
        <taxon>Pseudomonadati</taxon>
        <taxon>Pseudomonadota</taxon>
        <taxon>Gammaproteobacteria</taxon>
        <taxon>Lysobacterales</taxon>
        <taxon>Rhodanobacteraceae</taxon>
        <taxon>Tahibacter</taxon>
    </lineage>
</organism>
<dbReference type="InterPro" id="IPR010331">
    <property type="entry name" value="ExoD"/>
</dbReference>
<dbReference type="AlphaFoldDB" id="A0A9X3YR85"/>
<sequence length="201" mass="22201">MTRPHEPRTTDLIRDALAHNTGDTITLEQFLAPLETRAFGFLLVLLALPNFIPIPMGAGGATGSLVVLIGVQLLWGFERPWLPKFARNYGFKRSSVEHFVEHMAPLFNRLERVCKPRLERLTHNPYSRVSGFLLIVLGVLLALPIPFTNYPFGMLALLCGVALIEHDGGLMAIMWASIVASLVFAASISNAMILAVRHFLG</sequence>
<reference evidence="2" key="1">
    <citation type="submission" date="2023-02" db="EMBL/GenBank/DDBJ databases">
        <title>Tahibacter soli sp. nov. isolated from soil.</title>
        <authorList>
            <person name="Baek J.H."/>
            <person name="Lee J.K."/>
            <person name="Choi D.G."/>
            <person name="Jeon C.O."/>
        </authorList>
    </citation>
    <scope>NUCLEOTIDE SEQUENCE</scope>
    <source>
        <strain evidence="2">BL</strain>
    </source>
</reference>